<organism evidence="1">
    <name type="scientific">Zea mays</name>
    <name type="common">Maize</name>
    <dbReference type="NCBI Taxonomy" id="4577"/>
    <lineage>
        <taxon>Eukaryota</taxon>
        <taxon>Viridiplantae</taxon>
        <taxon>Streptophyta</taxon>
        <taxon>Embryophyta</taxon>
        <taxon>Tracheophyta</taxon>
        <taxon>Spermatophyta</taxon>
        <taxon>Magnoliopsida</taxon>
        <taxon>Liliopsida</taxon>
        <taxon>Poales</taxon>
        <taxon>Poaceae</taxon>
        <taxon>PACMAD clade</taxon>
        <taxon>Panicoideae</taxon>
        <taxon>Andropogonodae</taxon>
        <taxon>Andropogoneae</taxon>
        <taxon>Tripsacinae</taxon>
        <taxon>Zea</taxon>
    </lineage>
</organism>
<proteinExistence type="evidence at transcript level"/>
<name>B6TA60_MAIZE</name>
<dbReference type="EMBL" id="EU961875">
    <property type="protein sequence ID" value="ACG33993.1"/>
    <property type="molecule type" value="mRNA"/>
</dbReference>
<sequence length="72" mass="7986">MAVWIGGKFAAAIAALRNSPCPRPRDQPPEFAVAHRAVLYRVWGADSVHRASIPRRHRGKSSFGILARLRVI</sequence>
<dbReference type="AlphaFoldDB" id="B6TA60"/>
<evidence type="ECO:0000313" key="1">
    <source>
        <dbReference type="EMBL" id="ACG33993.1"/>
    </source>
</evidence>
<reference evidence="1" key="1">
    <citation type="journal article" date="2009" name="Plant Mol. Biol.">
        <title>Insights into corn genes derived from large-scale cDNA sequencing.</title>
        <authorList>
            <person name="Alexandrov N.N."/>
            <person name="Brover V.V."/>
            <person name="Freidin S."/>
            <person name="Troukhan M.E."/>
            <person name="Tatarinova T.V."/>
            <person name="Zhang H."/>
            <person name="Swaller T.J."/>
            <person name="Lu Y.P."/>
            <person name="Bouck J."/>
            <person name="Flavell R.B."/>
            <person name="Feldmann K.A."/>
        </authorList>
    </citation>
    <scope>NUCLEOTIDE SEQUENCE</scope>
</reference>
<protein>
    <submittedName>
        <fullName evidence="1">Uncharacterized protein</fullName>
    </submittedName>
</protein>
<accession>B6TA60</accession>